<sequence length="487" mass="54354">MAAFPICHNTPYKDQNLATQSVIRHNEKRLLYDSDNMLRSFFSVPIHSHPSYKASNILAKSNTKERNALRCIVHGRDSLHKTVTKVIPGCYSKRENISLVQCSTESSSIKKQLRSLDSYFGKRQDNAKSCSFDLSNKVMQEHQIDGHSRPKNGLVSLDEYLGKLNNGAYQETRLPTSYVESRREEENLVPQQSFSNDTIRTNFRKPNTYADISRIKGVRSLQSTIGSPENDDTSSLYLTGILVSVNIAVFLFEIASPIRNEDLELFSLPLLYGAKINDLIMVGEWWRLVTPMFLHAGIYHMALSCWSLLTFGPQVCRGYGSFTFFLIYILGGVSGNLTSFLHTPDPTVGGTGPVFAIIGAWLMYQIQNKDVTANDASENLFGKAIIVTALGFILSNLGPIDDWTHFGAAFTGMAYGYLTSPTLQLDDASTGTGQEEGLKLVRKNGDYCKSLLIFTIFIIVLSSFLFFMEPPLHALAYEYAAALEKFA</sequence>
<comment type="subcellular location">
    <subcellularLocation>
        <location evidence="1">Membrane</location>
        <topology evidence="1">Multi-pass membrane protein</topology>
    </subcellularLocation>
</comment>
<evidence type="ECO:0000256" key="2">
    <source>
        <dbReference type="ARBA" id="ARBA00009045"/>
    </source>
</evidence>
<keyword evidence="5 6" id="KW-0472">Membrane</keyword>
<dbReference type="GO" id="GO:0004252">
    <property type="term" value="F:serine-type endopeptidase activity"/>
    <property type="evidence" value="ECO:0007669"/>
    <property type="project" value="InterPro"/>
</dbReference>
<keyword evidence="9" id="KW-1185">Reference proteome</keyword>
<accession>A0AAV1VQ54</accession>
<evidence type="ECO:0000256" key="6">
    <source>
        <dbReference type="SAM" id="Phobius"/>
    </source>
</evidence>
<evidence type="ECO:0000259" key="7">
    <source>
        <dbReference type="Pfam" id="PF01694"/>
    </source>
</evidence>
<name>A0AAV1VQ54_LUPLU</name>
<feature type="transmembrane region" description="Helical" evidence="6">
    <location>
        <begin position="292"/>
        <end position="312"/>
    </location>
</feature>
<comment type="caution">
    <text evidence="8">The sequence shown here is derived from an EMBL/GenBank/DDBJ whole genome shotgun (WGS) entry which is preliminary data.</text>
</comment>
<comment type="similarity">
    <text evidence="2">Belongs to the peptidase S54 family.</text>
</comment>
<dbReference type="GO" id="GO:0016020">
    <property type="term" value="C:membrane"/>
    <property type="evidence" value="ECO:0007669"/>
    <property type="project" value="UniProtKB-SubCell"/>
</dbReference>
<keyword evidence="4 6" id="KW-1133">Transmembrane helix</keyword>
<evidence type="ECO:0000256" key="5">
    <source>
        <dbReference type="ARBA" id="ARBA00023136"/>
    </source>
</evidence>
<reference evidence="8 9" key="1">
    <citation type="submission" date="2024-03" db="EMBL/GenBank/DDBJ databases">
        <authorList>
            <person name="Martinez-Hernandez J."/>
        </authorList>
    </citation>
    <scope>NUCLEOTIDE SEQUENCE [LARGE SCALE GENOMIC DNA]</scope>
</reference>
<evidence type="ECO:0000256" key="3">
    <source>
        <dbReference type="ARBA" id="ARBA00022692"/>
    </source>
</evidence>
<feature type="domain" description="Peptidase S54 rhomboid" evidence="7">
    <location>
        <begin position="283"/>
        <end position="420"/>
    </location>
</feature>
<proteinExistence type="inferred from homology"/>
<feature type="transmembrane region" description="Helical" evidence="6">
    <location>
        <begin position="319"/>
        <end position="341"/>
    </location>
</feature>
<evidence type="ECO:0000313" key="9">
    <source>
        <dbReference type="Proteomes" id="UP001497480"/>
    </source>
</evidence>
<dbReference type="InterPro" id="IPR035952">
    <property type="entry name" value="Rhomboid-like_sf"/>
</dbReference>
<dbReference type="AlphaFoldDB" id="A0AAV1VQ54"/>
<dbReference type="InterPro" id="IPR050925">
    <property type="entry name" value="Rhomboid_protease_S54"/>
</dbReference>
<dbReference type="EMBL" id="CAXHTB010000001">
    <property type="protein sequence ID" value="CAL0299124.1"/>
    <property type="molecule type" value="Genomic_DNA"/>
</dbReference>
<feature type="transmembrane region" description="Helical" evidence="6">
    <location>
        <begin position="347"/>
        <end position="364"/>
    </location>
</feature>
<feature type="transmembrane region" description="Helical" evidence="6">
    <location>
        <begin position="451"/>
        <end position="468"/>
    </location>
</feature>
<dbReference type="PANTHER" id="PTHR43731">
    <property type="entry name" value="RHOMBOID PROTEASE"/>
    <property type="match status" value="1"/>
</dbReference>
<dbReference type="SUPFAM" id="SSF144091">
    <property type="entry name" value="Rhomboid-like"/>
    <property type="match status" value="1"/>
</dbReference>
<organism evidence="8 9">
    <name type="scientific">Lupinus luteus</name>
    <name type="common">European yellow lupine</name>
    <dbReference type="NCBI Taxonomy" id="3873"/>
    <lineage>
        <taxon>Eukaryota</taxon>
        <taxon>Viridiplantae</taxon>
        <taxon>Streptophyta</taxon>
        <taxon>Embryophyta</taxon>
        <taxon>Tracheophyta</taxon>
        <taxon>Spermatophyta</taxon>
        <taxon>Magnoliopsida</taxon>
        <taxon>eudicotyledons</taxon>
        <taxon>Gunneridae</taxon>
        <taxon>Pentapetalae</taxon>
        <taxon>rosids</taxon>
        <taxon>fabids</taxon>
        <taxon>Fabales</taxon>
        <taxon>Fabaceae</taxon>
        <taxon>Papilionoideae</taxon>
        <taxon>50 kb inversion clade</taxon>
        <taxon>genistoids sensu lato</taxon>
        <taxon>core genistoids</taxon>
        <taxon>Genisteae</taxon>
        <taxon>Lupinus</taxon>
    </lineage>
</organism>
<dbReference type="PANTHER" id="PTHR43731:SF30">
    <property type="entry name" value="RHOMBOID-LIKE PROTEIN 9, CHLOROPLASTIC"/>
    <property type="match status" value="1"/>
</dbReference>
<dbReference type="InterPro" id="IPR022764">
    <property type="entry name" value="Peptidase_S54_rhomboid_dom"/>
</dbReference>
<gene>
    <name evidence="8" type="ORF">LLUT_LOCUS184</name>
</gene>
<evidence type="ECO:0000256" key="4">
    <source>
        <dbReference type="ARBA" id="ARBA00022989"/>
    </source>
</evidence>
<keyword evidence="3 6" id="KW-0812">Transmembrane</keyword>
<protein>
    <recommendedName>
        <fullName evidence="7">Peptidase S54 rhomboid domain-containing protein</fullName>
    </recommendedName>
</protein>
<dbReference type="FunFam" id="1.20.1540.10:FF:000017">
    <property type="entry name" value="RHOMBOID-like protein 9, chloroplastic"/>
    <property type="match status" value="1"/>
</dbReference>
<evidence type="ECO:0000256" key="1">
    <source>
        <dbReference type="ARBA" id="ARBA00004141"/>
    </source>
</evidence>
<dbReference type="Pfam" id="PF01694">
    <property type="entry name" value="Rhomboid"/>
    <property type="match status" value="1"/>
</dbReference>
<dbReference type="Proteomes" id="UP001497480">
    <property type="component" value="Unassembled WGS sequence"/>
</dbReference>
<dbReference type="Gene3D" id="1.20.1540.10">
    <property type="entry name" value="Rhomboid-like"/>
    <property type="match status" value="1"/>
</dbReference>
<evidence type="ECO:0000313" key="8">
    <source>
        <dbReference type="EMBL" id="CAL0299124.1"/>
    </source>
</evidence>